<accession>N1S512</accession>
<evidence type="ECO:0000313" key="2">
    <source>
        <dbReference type="Proteomes" id="UP000016929"/>
    </source>
</evidence>
<sequence length="80" mass="9399">IQRPENPVIKFMPYCKFRLLQWQLRPFEHSKTDETASLPKAFQAPVERSRHIQVVSTEIFVPDSYLAVDEYTIRYAGLSN</sequence>
<dbReference type="EMBL" id="KB726223">
    <property type="protein sequence ID" value="EMT73933.1"/>
    <property type="molecule type" value="Genomic_DNA"/>
</dbReference>
<dbReference type="AlphaFoldDB" id="N1S512"/>
<dbReference type="HOGENOM" id="CLU_2596527_0_0_1"/>
<gene>
    <name evidence="1" type="ORF">FOC4_g10002975</name>
</gene>
<evidence type="ECO:0008006" key="3">
    <source>
        <dbReference type="Google" id="ProtNLM"/>
    </source>
</evidence>
<reference evidence="2" key="2">
    <citation type="journal article" date="2014" name="PLoS ONE">
        <title>Genome and Transcriptome Analysis of the Fungal Pathogen Fusarium oxysporum f. sp. cubense Causing Banana Vascular Wilt Disease.</title>
        <authorList>
            <person name="Guo L."/>
            <person name="Han L."/>
            <person name="Yang L."/>
            <person name="Zeng H."/>
            <person name="Fan D."/>
            <person name="Zhu Y."/>
            <person name="Feng Y."/>
            <person name="Wang G."/>
            <person name="Peng C."/>
            <person name="Jiang X."/>
            <person name="Zhou D."/>
            <person name="Ni P."/>
            <person name="Liang C."/>
            <person name="Liu L."/>
            <person name="Wang J."/>
            <person name="Mao C."/>
            <person name="Fang X."/>
            <person name="Peng M."/>
            <person name="Huang J."/>
        </authorList>
    </citation>
    <scope>NUCLEOTIDE SEQUENCE [LARGE SCALE GENOMIC DNA]</scope>
    <source>
        <strain evidence="2">race 4</strain>
    </source>
</reference>
<dbReference type="STRING" id="1229665.N1S512"/>
<organism evidence="1 2">
    <name type="scientific">Fusarium oxysporum f. sp. cubense (strain race 4)</name>
    <name type="common">Panama disease fungus</name>
    <dbReference type="NCBI Taxonomy" id="2502994"/>
    <lineage>
        <taxon>Eukaryota</taxon>
        <taxon>Fungi</taxon>
        <taxon>Dikarya</taxon>
        <taxon>Ascomycota</taxon>
        <taxon>Pezizomycotina</taxon>
        <taxon>Sordariomycetes</taxon>
        <taxon>Hypocreomycetidae</taxon>
        <taxon>Hypocreales</taxon>
        <taxon>Nectriaceae</taxon>
        <taxon>Fusarium</taxon>
        <taxon>Fusarium oxysporum species complex</taxon>
    </lineage>
</organism>
<feature type="non-terminal residue" evidence="1">
    <location>
        <position position="1"/>
    </location>
</feature>
<evidence type="ECO:0000313" key="1">
    <source>
        <dbReference type="EMBL" id="EMT73933.1"/>
    </source>
</evidence>
<proteinExistence type="predicted"/>
<reference evidence="2" key="1">
    <citation type="submission" date="2012-09" db="EMBL/GenBank/DDBJ databases">
        <title>Genome sequencing and comparative transcriptomics of race 1 and race 4 of banana pathogen: Fusarium oxysporum f. sp. cubense.</title>
        <authorList>
            <person name="Fang X."/>
            <person name="Huang J."/>
        </authorList>
    </citation>
    <scope>NUCLEOTIDE SEQUENCE [LARGE SCALE GENOMIC DNA]</scope>
    <source>
        <strain evidence="2">race 4</strain>
    </source>
</reference>
<name>N1S512_FUSC4</name>
<protein>
    <recommendedName>
        <fullName evidence="3">PiggyBac transposable element-derived protein domain-containing protein</fullName>
    </recommendedName>
</protein>
<dbReference type="Proteomes" id="UP000016929">
    <property type="component" value="Unassembled WGS sequence"/>
</dbReference>
<keyword evidence="2" id="KW-1185">Reference proteome</keyword>